<dbReference type="EMBL" id="JBCITM010000005">
    <property type="protein sequence ID" value="MEN1760187.1"/>
    <property type="molecule type" value="Genomic_DNA"/>
</dbReference>
<organism evidence="1 2">
    <name type="scientific">Anoxynatronum sibiricum</name>
    <dbReference type="NCBI Taxonomy" id="210623"/>
    <lineage>
        <taxon>Bacteria</taxon>
        <taxon>Bacillati</taxon>
        <taxon>Bacillota</taxon>
        <taxon>Clostridia</taxon>
        <taxon>Eubacteriales</taxon>
        <taxon>Clostridiaceae</taxon>
        <taxon>Anoxynatronum</taxon>
    </lineage>
</organism>
<dbReference type="GO" id="GO:0016787">
    <property type="term" value="F:hydrolase activity"/>
    <property type="evidence" value="ECO:0007669"/>
    <property type="project" value="UniProtKB-KW"/>
</dbReference>
<name>A0ABU9VST2_9CLOT</name>
<gene>
    <name evidence="1" type="ORF">AAIG11_06875</name>
</gene>
<keyword evidence="1" id="KW-0378">Hydrolase</keyword>
<sequence>MTTINNQKKKQEDDVTALLRGAIEHRATWMGLTYLAAKEAGCDAEKITRAAIRKTGNIHGANIKKAMEKGESLVDFRHAFLTSHVINIFEMDIKELETENFKIEFNYCPLVSAWQKLGMDNETIDLLCDMAMDGDRGIAEAIGATFELGDTIAKGCATCKLHFSK</sequence>
<evidence type="ECO:0000313" key="1">
    <source>
        <dbReference type="EMBL" id="MEN1760187.1"/>
    </source>
</evidence>
<reference evidence="1 2" key="1">
    <citation type="submission" date="2024-04" db="EMBL/GenBank/DDBJ databases">
        <title>Genome sequencing and metabolic network reconstruction of aminoacids and betaine degradation by Anoxynatronum sibiricum.</title>
        <authorList>
            <person name="Detkova E.N."/>
            <person name="Boltjanskaja Y.V."/>
            <person name="Mardanov A.V."/>
            <person name="Kevbrin V."/>
        </authorList>
    </citation>
    <scope>NUCLEOTIDE SEQUENCE [LARGE SCALE GENOMIC DNA]</scope>
    <source>
        <strain evidence="1 2">Z-7981</strain>
    </source>
</reference>
<keyword evidence="2" id="KW-1185">Reference proteome</keyword>
<dbReference type="Proteomes" id="UP001407405">
    <property type="component" value="Unassembled WGS sequence"/>
</dbReference>
<dbReference type="InterPro" id="IPR026002">
    <property type="entry name" value="ATC_hydrolase-like"/>
</dbReference>
<evidence type="ECO:0000313" key="2">
    <source>
        <dbReference type="Proteomes" id="UP001407405"/>
    </source>
</evidence>
<protein>
    <submittedName>
        <fullName evidence="1">L-2-amino-thiazoline-4-carboxylic acid hydrolase</fullName>
    </submittedName>
</protein>
<dbReference type="RefSeq" id="WP_343185507.1">
    <property type="nucleotide sequence ID" value="NZ_JBCITM010000005.1"/>
</dbReference>
<dbReference type="Pfam" id="PF14196">
    <property type="entry name" value="ATC_hydrolase"/>
    <property type="match status" value="1"/>
</dbReference>
<proteinExistence type="predicted"/>
<accession>A0ABU9VST2</accession>
<comment type="caution">
    <text evidence="1">The sequence shown here is derived from an EMBL/GenBank/DDBJ whole genome shotgun (WGS) entry which is preliminary data.</text>
</comment>